<evidence type="ECO:0000313" key="2">
    <source>
        <dbReference type="EMBL" id="QSE94165.1"/>
    </source>
</evidence>
<name>A0A974ZXN3_9NOCA</name>
<organism evidence="2 3">
    <name type="scientific">Rhodococcus pseudokoreensis</name>
    <dbReference type="NCBI Taxonomy" id="2811421"/>
    <lineage>
        <taxon>Bacteria</taxon>
        <taxon>Bacillati</taxon>
        <taxon>Actinomycetota</taxon>
        <taxon>Actinomycetes</taxon>
        <taxon>Mycobacteriales</taxon>
        <taxon>Nocardiaceae</taxon>
        <taxon>Rhodococcus</taxon>
    </lineage>
</organism>
<gene>
    <name evidence="2" type="ORF">JWS13_38990</name>
</gene>
<keyword evidence="1" id="KW-0812">Transmembrane</keyword>
<accession>A0A974ZXN3</accession>
<feature type="transmembrane region" description="Helical" evidence="1">
    <location>
        <begin position="20"/>
        <end position="44"/>
    </location>
</feature>
<keyword evidence="1" id="KW-1133">Transmembrane helix</keyword>
<protein>
    <recommendedName>
        <fullName evidence="4">Glycine zipper</fullName>
    </recommendedName>
</protein>
<keyword evidence="3" id="KW-1185">Reference proteome</keyword>
<sequence length="58" mass="5696">MVNEERPAEQQNLILSAAGAVAGLVAGAAVGAGIALTFAVGAVLGGPYESNRIDEQGT</sequence>
<evidence type="ECO:0000313" key="3">
    <source>
        <dbReference type="Proteomes" id="UP000662986"/>
    </source>
</evidence>
<dbReference type="EMBL" id="CP070619">
    <property type="protein sequence ID" value="QSE94165.1"/>
    <property type="molecule type" value="Genomic_DNA"/>
</dbReference>
<dbReference type="RefSeq" id="WP_206010598.1">
    <property type="nucleotide sequence ID" value="NZ_CP070619.1"/>
</dbReference>
<reference evidence="2 3" key="1">
    <citation type="journal article" date="2021" name="Microbiol. Resour. Announc.">
        <title>Complete Genome Sequences of Two Rhodococcus sp. Strains with Large and Linear Chromosomes, Isolated from Apple Rhizosphere.</title>
        <authorList>
            <person name="Benning S."/>
            <person name="Brugnone N."/>
            <person name="Siani R."/>
            <person name="Kublik S."/>
            <person name="Schloter M."/>
            <person name="Rad V."/>
        </authorList>
    </citation>
    <scope>NUCLEOTIDE SEQUENCE [LARGE SCALE GENOMIC DNA]</scope>
    <source>
        <strain evidence="2 3">R79</strain>
    </source>
</reference>
<dbReference type="Proteomes" id="UP000662986">
    <property type="component" value="Chromosome"/>
</dbReference>
<keyword evidence="1" id="KW-0472">Membrane</keyword>
<evidence type="ECO:0000256" key="1">
    <source>
        <dbReference type="SAM" id="Phobius"/>
    </source>
</evidence>
<reference evidence="2 3" key="2">
    <citation type="journal article" date="2022" name="Arch. Microbiol.">
        <title>Rhodococcus pseudokoreensis sp. nov. isolated from the rhizosphere of young M26 apple rootstocks.</title>
        <authorList>
            <person name="Kampfer P."/>
            <person name="Glaeser S.P."/>
            <person name="Blom J."/>
            <person name="Wolf J."/>
            <person name="Benning S."/>
            <person name="Schloter M."/>
            <person name="Neumann-Schaal M."/>
        </authorList>
    </citation>
    <scope>NUCLEOTIDE SEQUENCE [LARGE SCALE GENOMIC DNA]</scope>
    <source>
        <strain evidence="2 3">R79</strain>
    </source>
</reference>
<proteinExistence type="predicted"/>
<evidence type="ECO:0008006" key="4">
    <source>
        <dbReference type="Google" id="ProtNLM"/>
    </source>
</evidence>